<dbReference type="EMBL" id="BPQG01000004">
    <property type="protein sequence ID" value="GJD42432.1"/>
    <property type="molecule type" value="Genomic_DNA"/>
</dbReference>
<keyword evidence="1" id="KW-1133">Transmembrane helix</keyword>
<name>A0ABQ4QB46_9HYPH</name>
<feature type="chain" id="PRO_5046141536" evidence="2">
    <location>
        <begin position="23"/>
        <end position="93"/>
    </location>
</feature>
<reference evidence="3 4" key="1">
    <citation type="journal article" date="2021" name="Front. Microbiol.">
        <title>Comprehensive Comparative Genomics and Phenotyping of Methylobacterium Species.</title>
        <authorList>
            <person name="Alessa O."/>
            <person name="Ogura Y."/>
            <person name="Fujitani Y."/>
            <person name="Takami H."/>
            <person name="Hayashi T."/>
            <person name="Sahin N."/>
            <person name="Tani A."/>
        </authorList>
    </citation>
    <scope>NUCLEOTIDE SEQUENCE [LARGE SCALE GENOMIC DNA]</scope>
    <source>
        <strain evidence="3 4">DSM 23679</strain>
    </source>
</reference>
<keyword evidence="4" id="KW-1185">Reference proteome</keyword>
<accession>A0ABQ4QB46</accession>
<protein>
    <submittedName>
        <fullName evidence="3">Uncharacterized protein</fullName>
    </submittedName>
</protein>
<gene>
    <name evidence="3" type="ORF">AFCDBAGC_0268</name>
</gene>
<organism evidence="3 4">
    <name type="scientific">Methylobacterium cerastii</name>
    <dbReference type="NCBI Taxonomy" id="932741"/>
    <lineage>
        <taxon>Bacteria</taxon>
        <taxon>Pseudomonadati</taxon>
        <taxon>Pseudomonadota</taxon>
        <taxon>Alphaproteobacteria</taxon>
        <taxon>Hyphomicrobiales</taxon>
        <taxon>Methylobacteriaceae</taxon>
        <taxon>Methylobacterium</taxon>
    </lineage>
</organism>
<comment type="caution">
    <text evidence="3">The sequence shown here is derived from an EMBL/GenBank/DDBJ whole genome shotgun (WGS) entry which is preliminary data.</text>
</comment>
<evidence type="ECO:0000256" key="2">
    <source>
        <dbReference type="SAM" id="SignalP"/>
    </source>
</evidence>
<dbReference type="Proteomes" id="UP001055117">
    <property type="component" value="Unassembled WGS sequence"/>
</dbReference>
<sequence length="93" mass="9546">MQARVRVLAALAAGCAVGVAMMANDHARDAGWAVTANQIADARAYGKPGVEIAPGRFVSEPLPSEHAALLPVKWLLLGAAAAAAVFVGTRRRG</sequence>
<keyword evidence="1" id="KW-0472">Membrane</keyword>
<evidence type="ECO:0000313" key="4">
    <source>
        <dbReference type="Proteomes" id="UP001055117"/>
    </source>
</evidence>
<keyword evidence="1" id="KW-0812">Transmembrane</keyword>
<proteinExistence type="predicted"/>
<evidence type="ECO:0000256" key="1">
    <source>
        <dbReference type="SAM" id="Phobius"/>
    </source>
</evidence>
<dbReference type="RefSeq" id="WP_147827900.1">
    <property type="nucleotide sequence ID" value="NZ_BPQG01000004.1"/>
</dbReference>
<evidence type="ECO:0000313" key="3">
    <source>
        <dbReference type="EMBL" id="GJD42432.1"/>
    </source>
</evidence>
<feature type="signal peptide" evidence="2">
    <location>
        <begin position="1"/>
        <end position="22"/>
    </location>
</feature>
<feature type="transmembrane region" description="Helical" evidence="1">
    <location>
        <begin position="67"/>
        <end position="87"/>
    </location>
</feature>
<keyword evidence="2" id="KW-0732">Signal</keyword>